<evidence type="ECO:0000313" key="8">
    <source>
        <dbReference type="EMBL" id="BBK25924.1"/>
    </source>
</evidence>
<evidence type="ECO:0000256" key="3">
    <source>
        <dbReference type="ARBA" id="ARBA00022605"/>
    </source>
</evidence>
<dbReference type="GeneID" id="92717071"/>
<dbReference type="RefSeq" id="WP_022383214.1">
    <property type="nucleotide sequence ID" value="NZ_AP019697.1"/>
</dbReference>
<dbReference type="InterPro" id="IPR020565">
    <property type="entry name" value="ImidazoleglycerP_deHydtase_CS"/>
</dbReference>
<comment type="catalytic activity">
    <reaction evidence="6 7">
        <text>D-erythro-1-(imidazol-4-yl)glycerol 3-phosphate = 3-(imidazol-4-yl)-2-oxopropyl phosphate + H2O</text>
        <dbReference type="Rhea" id="RHEA:11040"/>
        <dbReference type="ChEBI" id="CHEBI:15377"/>
        <dbReference type="ChEBI" id="CHEBI:57766"/>
        <dbReference type="ChEBI" id="CHEBI:58278"/>
        <dbReference type="EC" id="4.2.1.19"/>
    </reaction>
</comment>
<keyword evidence="4 6" id="KW-0368">Histidine biosynthesis</keyword>
<dbReference type="GO" id="GO:0004424">
    <property type="term" value="F:imidazoleglycerol-phosphate dehydratase activity"/>
    <property type="evidence" value="ECO:0007669"/>
    <property type="project" value="UniProtKB-UniRule"/>
</dbReference>
<dbReference type="EC" id="4.2.1.19" evidence="6 7"/>
<organism evidence="8 9">
    <name type="scientific">Dialister hominis</name>
    <dbReference type="NCBI Taxonomy" id="2582419"/>
    <lineage>
        <taxon>Bacteria</taxon>
        <taxon>Bacillati</taxon>
        <taxon>Bacillota</taxon>
        <taxon>Negativicutes</taxon>
        <taxon>Veillonellales</taxon>
        <taxon>Veillonellaceae</taxon>
        <taxon>Dialister</taxon>
    </lineage>
</organism>
<dbReference type="PANTHER" id="PTHR23133">
    <property type="entry name" value="IMIDAZOLEGLYCEROL-PHOSPHATE DEHYDRATASE HIS7"/>
    <property type="match status" value="1"/>
</dbReference>
<keyword evidence="6" id="KW-0963">Cytoplasm</keyword>
<protein>
    <recommendedName>
        <fullName evidence="2 6">Imidazoleglycerol-phosphate dehydratase</fullName>
        <shortName evidence="6">IGPD</shortName>
        <ecNumber evidence="6 7">4.2.1.19</ecNumber>
    </recommendedName>
</protein>
<dbReference type="SUPFAM" id="SSF54211">
    <property type="entry name" value="Ribosomal protein S5 domain 2-like"/>
    <property type="match status" value="2"/>
</dbReference>
<dbReference type="NCBIfam" id="NF002114">
    <property type="entry name" value="PRK00951.2-4"/>
    <property type="match status" value="1"/>
</dbReference>
<accession>A0A8D4UVT1</accession>
<evidence type="ECO:0000256" key="1">
    <source>
        <dbReference type="ARBA" id="ARBA00005047"/>
    </source>
</evidence>
<gene>
    <name evidence="6 8" type="primary">hisB</name>
    <name evidence="8" type="ORF">Dia5BBH33_18590</name>
</gene>
<evidence type="ECO:0000256" key="6">
    <source>
        <dbReference type="HAMAP-Rule" id="MF_00076"/>
    </source>
</evidence>
<dbReference type="NCBIfam" id="NF002111">
    <property type="entry name" value="PRK00951.2-1"/>
    <property type="match status" value="1"/>
</dbReference>
<sequence length="194" mass="21065">MREASITRTTKETDIRLSICLDGKGTFEGTSGIGFFDHMLTLFAAHGGFDLKLSAKGDLEVDNHHTVEDIGICLGQAIAKALGDKSGITRYGTFFCPMDEALSRIVLDLSGRPYLVFDVDIAVERIGTFETEMVREFFLALASNSGMTLHIACLYGVNGHHIVESLFKGFGHALGEAVSFRKDKSVLSTKGVLV</sequence>
<dbReference type="GO" id="GO:0000105">
    <property type="term" value="P:L-histidine biosynthetic process"/>
    <property type="evidence" value="ECO:0007669"/>
    <property type="project" value="UniProtKB-UniRule"/>
</dbReference>
<dbReference type="InterPro" id="IPR020568">
    <property type="entry name" value="Ribosomal_Su5_D2-typ_SF"/>
</dbReference>
<keyword evidence="9" id="KW-1185">Reference proteome</keyword>
<dbReference type="Proteomes" id="UP000320585">
    <property type="component" value="Chromosome"/>
</dbReference>
<evidence type="ECO:0000256" key="5">
    <source>
        <dbReference type="ARBA" id="ARBA00023239"/>
    </source>
</evidence>
<proteinExistence type="inferred from homology"/>
<comment type="subcellular location">
    <subcellularLocation>
        <location evidence="6 7">Cytoplasm</location>
    </subcellularLocation>
</comment>
<reference evidence="9" key="1">
    <citation type="submission" date="2019-05" db="EMBL/GenBank/DDBJ databases">
        <title>Complete genome sequencing of Dialister sp. strain 5BBH33.</title>
        <authorList>
            <person name="Sakamoto M."/>
            <person name="Murakami T."/>
            <person name="Mori H."/>
        </authorList>
    </citation>
    <scope>NUCLEOTIDE SEQUENCE [LARGE SCALE GENOMIC DNA]</scope>
    <source>
        <strain evidence="9">5BBH33</strain>
    </source>
</reference>
<dbReference type="PANTHER" id="PTHR23133:SF2">
    <property type="entry name" value="IMIDAZOLEGLYCEROL-PHOSPHATE DEHYDRATASE"/>
    <property type="match status" value="1"/>
</dbReference>
<comment type="pathway">
    <text evidence="1 6 7">Amino-acid biosynthesis; L-histidine biosynthesis; L-histidine from 5-phospho-alpha-D-ribose 1-diphosphate: step 6/9.</text>
</comment>
<dbReference type="PROSITE" id="PS00955">
    <property type="entry name" value="IGP_DEHYDRATASE_2"/>
    <property type="match status" value="1"/>
</dbReference>
<dbReference type="PROSITE" id="PS00954">
    <property type="entry name" value="IGP_DEHYDRATASE_1"/>
    <property type="match status" value="1"/>
</dbReference>
<dbReference type="InterPro" id="IPR038494">
    <property type="entry name" value="IGPD_sf"/>
</dbReference>
<dbReference type="UniPathway" id="UPA00031">
    <property type="reaction ID" value="UER00011"/>
</dbReference>
<dbReference type="InterPro" id="IPR000807">
    <property type="entry name" value="ImidazoleglycerolP_deHydtase"/>
</dbReference>
<comment type="similarity">
    <text evidence="6 7">Belongs to the imidazoleglycerol-phosphate dehydratase family.</text>
</comment>
<dbReference type="CDD" id="cd07914">
    <property type="entry name" value="IGPD"/>
    <property type="match status" value="1"/>
</dbReference>
<evidence type="ECO:0000256" key="7">
    <source>
        <dbReference type="RuleBase" id="RU000599"/>
    </source>
</evidence>
<dbReference type="EMBL" id="AP019697">
    <property type="protein sequence ID" value="BBK25924.1"/>
    <property type="molecule type" value="Genomic_DNA"/>
</dbReference>
<dbReference type="OrthoDB" id="9790411at2"/>
<evidence type="ECO:0000256" key="2">
    <source>
        <dbReference type="ARBA" id="ARBA00016664"/>
    </source>
</evidence>
<dbReference type="FunFam" id="3.30.230.40:FF:000003">
    <property type="entry name" value="Imidazoleglycerol-phosphate dehydratase HisB"/>
    <property type="match status" value="1"/>
</dbReference>
<dbReference type="FunFam" id="3.30.230.40:FF:000001">
    <property type="entry name" value="Imidazoleglycerol-phosphate dehydratase HisB"/>
    <property type="match status" value="1"/>
</dbReference>
<evidence type="ECO:0000256" key="4">
    <source>
        <dbReference type="ARBA" id="ARBA00023102"/>
    </source>
</evidence>
<dbReference type="AlphaFoldDB" id="A0A8D4UVT1"/>
<name>A0A8D4UVT1_9FIRM</name>
<keyword evidence="5 6" id="KW-0456">Lyase</keyword>
<evidence type="ECO:0000313" key="9">
    <source>
        <dbReference type="Proteomes" id="UP000320585"/>
    </source>
</evidence>
<dbReference type="Pfam" id="PF00475">
    <property type="entry name" value="IGPD"/>
    <property type="match status" value="1"/>
</dbReference>
<dbReference type="Gene3D" id="3.30.230.40">
    <property type="entry name" value="Imidazole glycerol phosphate dehydratase, domain 1"/>
    <property type="match status" value="2"/>
</dbReference>
<dbReference type="HAMAP" id="MF_00076">
    <property type="entry name" value="HisB"/>
    <property type="match status" value="1"/>
</dbReference>
<dbReference type="KEGG" id="dho:Dia5BBH33_18590"/>
<keyword evidence="3 6" id="KW-0028">Amino-acid biosynthesis</keyword>
<dbReference type="GO" id="GO:0005737">
    <property type="term" value="C:cytoplasm"/>
    <property type="evidence" value="ECO:0007669"/>
    <property type="project" value="UniProtKB-SubCell"/>
</dbReference>